<dbReference type="Pfam" id="PF00015">
    <property type="entry name" value="MCPsignal"/>
    <property type="match status" value="1"/>
</dbReference>
<accession>D8J0T8</accession>
<dbReference type="EMBL" id="CP002039">
    <property type="protein sequence ID" value="ADJ62493.1"/>
    <property type="molecule type" value="Genomic_DNA"/>
</dbReference>
<keyword evidence="3" id="KW-0488">Methylation</keyword>
<keyword evidence="13" id="KW-1185">Reference proteome</keyword>
<feature type="domain" description="HAMP" evidence="11">
    <location>
        <begin position="315"/>
        <end position="370"/>
    </location>
</feature>
<evidence type="ECO:0000313" key="12">
    <source>
        <dbReference type="EMBL" id="ADJ62493.1"/>
    </source>
</evidence>
<dbReference type="Gene3D" id="3.30.450.20">
    <property type="entry name" value="PAS domain"/>
    <property type="match status" value="2"/>
</dbReference>
<evidence type="ECO:0000256" key="2">
    <source>
        <dbReference type="ARBA" id="ARBA00022475"/>
    </source>
</evidence>
<evidence type="ECO:0000256" key="8">
    <source>
        <dbReference type="PROSITE-ProRule" id="PRU00284"/>
    </source>
</evidence>
<dbReference type="CDD" id="cd11386">
    <property type="entry name" value="MCP_signal"/>
    <property type="match status" value="1"/>
</dbReference>
<dbReference type="Proteomes" id="UP000000329">
    <property type="component" value="Chromosome"/>
</dbReference>
<dbReference type="GO" id="GO:0005886">
    <property type="term" value="C:plasma membrane"/>
    <property type="evidence" value="ECO:0007669"/>
    <property type="project" value="UniProtKB-SubCell"/>
</dbReference>
<organism evidence="12 13">
    <name type="scientific">Herbaspirillum seropedicae (strain SmR1)</name>
    <dbReference type="NCBI Taxonomy" id="757424"/>
    <lineage>
        <taxon>Bacteria</taxon>
        <taxon>Pseudomonadati</taxon>
        <taxon>Pseudomonadota</taxon>
        <taxon>Betaproteobacteria</taxon>
        <taxon>Burkholderiales</taxon>
        <taxon>Oxalobacteraceae</taxon>
        <taxon>Herbaspirillum</taxon>
    </lineage>
</organism>
<dbReference type="PANTHER" id="PTHR43531:SF14">
    <property type="entry name" value="METHYL-ACCEPTING CHEMOTAXIS PROTEIN I-RELATED"/>
    <property type="match status" value="1"/>
</dbReference>
<dbReference type="Gene3D" id="1.10.287.950">
    <property type="entry name" value="Methyl-accepting chemotaxis protein"/>
    <property type="match status" value="1"/>
</dbReference>
<evidence type="ECO:0000256" key="4">
    <source>
        <dbReference type="ARBA" id="ARBA00022692"/>
    </source>
</evidence>
<evidence type="ECO:0000259" key="11">
    <source>
        <dbReference type="PROSITE" id="PS50885"/>
    </source>
</evidence>
<dbReference type="InterPro" id="IPR004089">
    <property type="entry name" value="MCPsignal_dom"/>
</dbReference>
<dbReference type="AlphaFoldDB" id="D8J0T8"/>
<dbReference type="PROSITE" id="PS50885">
    <property type="entry name" value="HAMP"/>
    <property type="match status" value="1"/>
</dbReference>
<dbReference type="STRING" id="757424.Hsero_0976"/>
<dbReference type="GO" id="GO:0004888">
    <property type="term" value="F:transmembrane signaling receptor activity"/>
    <property type="evidence" value="ECO:0007669"/>
    <property type="project" value="TreeGrafter"/>
</dbReference>
<dbReference type="InterPro" id="IPR003660">
    <property type="entry name" value="HAMP_dom"/>
</dbReference>
<evidence type="ECO:0000256" key="6">
    <source>
        <dbReference type="ARBA" id="ARBA00023136"/>
    </source>
</evidence>
<keyword evidence="4 9" id="KW-0812">Transmembrane</keyword>
<comment type="similarity">
    <text evidence="7">Belongs to the methyl-accepting chemotaxis (MCP) protein family.</text>
</comment>
<reference evidence="12 13" key="1">
    <citation type="submission" date="2010-04" db="EMBL/GenBank/DDBJ databases">
        <title>The genome of Herbaspirillum seropedicae SmR1, an endophytic, nitrogen-fixing, plant-growth promoting beta-Proteobacteria.</title>
        <authorList>
            <person name="Pedrosa F.O."/>
            <person name="Monteiro R.A."/>
            <person name="Wassem R."/>
            <person name="Cruz L.M."/>
            <person name="Ayub R.A."/>
            <person name="Colauto N.B."/>
            <person name="Fernandez M.A."/>
            <person name="Fungaro M.H.P."/>
            <person name="Grisard E.C."/>
            <person name="Hungria M."/>
            <person name="Madeira H.M.F."/>
            <person name="Nodari R.O."/>
            <person name="Osaku C.A."/>
            <person name="Petzl-Erler M.L."/>
            <person name="Terenzi H."/>
            <person name="Vieira L.G.E."/>
            <person name="Almeida M.I.M."/>
            <person name="Alves L.R."/>
            <person name="Arantes O.M.N."/>
            <person name="Balsanelli E."/>
            <person name="Barcellos F.G."/>
            <person name="Baura V.A."/>
            <person name="Binde D.R."/>
            <person name="Campo R.J."/>
            <person name="Chubatsu L.S."/>
            <person name="Chueire L.M.O."/>
            <person name="Ciferri R.R."/>
            <person name="Correa L.C."/>
            <person name="da Conceicao Silva J.L."/>
            <person name="Dabul A.N.G."/>
            <person name="Dambros B.P."/>
            <person name="Faoro H."/>
            <person name="Favetti A."/>
            <person name="Friedermann G."/>
            <person name="Furlaneto M.C."/>
            <person name="Gasques L.S."/>
            <person name="Gimenes C.C.T."/>
            <person name="Gioppo N.M.R."/>
            <person name="Glienke-Blanco C."/>
            <person name="Godoy L.P."/>
            <person name="Guerra M.P."/>
            <person name="Karp S."/>
            <person name="Kava-Cordeiro V."/>
            <person name="Margarido V.P."/>
            <person name="Mathioni S.M."/>
            <person name="Menck-Soares M.A."/>
            <person name="Murace N.K."/>
            <person name="Nicolas M.F."/>
            <person name="Oliveira C.E.C."/>
            <person name="Pagnan N.A.B."/>
            <person name="Pamphile J.A."/>
            <person name="Patussi E.V."/>
            <person name="Pereira L.F.P."/>
            <person name="Pereira-Ferrari L."/>
            <person name="Pinto F.G.S."/>
            <person name="Precoma C."/>
            <person name="Prioli A.J."/>
            <person name="Prioli S.M.A.P."/>
            <person name="Raittz R.T."/>
            <person name="Ramos H.J.O."/>
            <person name="Ribeiro E.M.S.F."/>
            <person name="Rigo L.U."/>
            <person name="Rocha C.L.M.S.C."/>
            <person name="Rocha S.N."/>
            <person name="Santos K."/>
            <person name="Satori D."/>
            <person name="Silva A.G."/>
            <person name="Simao R.C.G."/>
            <person name="Soares M.A.M."/>
            <person name="Souza E.M."/>
            <person name="Steffens M.B.R."/>
            <person name="Steindel M."/>
            <person name="Tadra-Sfeir M.Z."/>
            <person name="Takahashi E.K."/>
            <person name="Torres R.A."/>
            <person name="Valle J.S."/>
            <person name="Vernal J.I."/>
            <person name="Vilas-Boas L.A."/>
            <person name="Watanabe M.A.E."/>
            <person name="Weiss V.A."/>
            <person name="Yates M.A."/>
            <person name="Souza E.M."/>
        </authorList>
    </citation>
    <scope>NUCLEOTIDE SEQUENCE [LARGE SCALE GENOMIC DNA]</scope>
    <source>
        <strain evidence="12 13">SmR1</strain>
    </source>
</reference>
<protein>
    <submittedName>
        <fullName evidence="12">Methyl-accepting chemotaxis transmembrane protein</fullName>
    </submittedName>
</protein>
<keyword evidence="2" id="KW-1003">Cell membrane</keyword>
<keyword evidence="8" id="KW-0807">Transducer</keyword>
<dbReference type="InterPro" id="IPR033479">
    <property type="entry name" value="dCache_1"/>
</dbReference>
<evidence type="ECO:0000313" key="13">
    <source>
        <dbReference type="Proteomes" id="UP000000329"/>
    </source>
</evidence>
<dbReference type="SUPFAM" id="SSF103190">
    <property type="entry name" value="Sensory domain-like"/>
    <property type="match status" value="1"/>
</dbReference>
<proteinExistence type="inferred from homology"/>
<dbReference type="HOGENOM" id="CLU_000445_107_12_4"/>
<keyword evidence="6 9" id="KW-0472">Membrane</keyword>
<dbReference type="GO" id="GO:0007165">
    <property type="term" value="P:signal transduction"/>
    <property type="evidence" value="ECO:0007669"/>
    <property type="project" value="UniProtKB-KW"/>
</dbReference>
<evidence type="ECO:0000256" key="3">
    <source>
        <dbReference type="ARBA" id="ARBA00022481"/>
    </source>
</evidence>
<sequence>MRLIAPIHTFALLQLFHNIMKSTSLRTRLIALCAGIVVLAMLAIVLTNFLTARSRTMSTLDTQMTQLAQSQAAAIAEWSDSKKLVVTSIKEAADAADPLPFVKAAQTAGGFDLAYLGYADKHAVFSQQRSRAPDYDPTKRPWYQQAAKTSEPVLTAPYTSASTGKLLVTFAQSVSKDGQVAAVAAADVLLDTVVADVVAIKPTPNSYAFLADLSGKIIAHPNDKLRLKPLADLDAAITPQTLDEAMRTGVHQDVALDGRRQMLFVARVGGTDWLLVVALDRADALASLSAMLVSSGVMAVLVTVLAALVLGALISRLLGRLTVVQGALEEIADGDGDLTRRLDTHGRSDELGRIGAAFNRFVDKIEHVMIDIRDASHTIHAASRDIASGNMDLSQRTESQASSLEQTAAAMEQLTSSVRHNADNAMQANQLSQSASQIATQGGTMVEQVVQTMNGINASSQKIVDIISVIDGIAFQTNILALNAAVEAARAGEQGRGFAVVASEVRSLAQRSATAAKEIKVLITDSVGQVQAGEDTVAQAGATIRSVVDSVQKVSDVVAEITAASREQSQGINQANDAVAHMDQTTQQNAALVEQAAAGAQSLQEQAERLAGIVALFRLRDSRAG</sequence>
<gene>
    <name evidence="12" type="primary">cheD</name>
    <name evidence="12" type="ordered locus">Hsero_0976</name>
</gene>
<dbReference type="FunFam" id="1.10.287.950:FF:000001">
    <property type="entry name" value="Methyl-accepting chemotaxis sensory transducer"/>
    <property type="match status" value="1"/>
</dbReference>
<feature type="transmembrane region" description="Helical" evidence="9">
    <location>
        <begin position="291"/>
        <end position="314"/>
    </location>
</feature>
<dbReference type="eggNOG" id="COG0840">
    <property type="taxonomic scope" value="Bacteria"/>
</dbReference>
<dbReference type="PANTHER" id="PTHR43531">
    <property type="entry name" value="PROTEIN ICFG"/>
    <property type="match status" value="1"/>
</dbReference>
<comment type="subcellular location">
    <subcellularLocation>
        <location evidence="1">Cell membrane</location>
        <topology evidence="1">Multi-pass membrane protein</topology>
    </subcellularLocation>
</comment>
<dbReference type="SUPFAM" id="SSF58104">
    <property type="entry name" value="Methyl-accepting chemotaxis protein (MCP) signaling domain"/>
    <property type="match status" value="1"/>
</dbReference>
<name>D8J0T8_HERSS</name>
<dbReference type="SMART" id="SM00304">
    <property type="entry name" value="HAMP"/>
    <property type="match status" value="1"/>
</dbReference>
<feature type="transmembrane region" description="Helical" evidence="9">
    <location>
        <begin position="28"/>
        <end position="50"/>
    </location>
</feature>
<dbReference type="Pfam" id="PF02743">
    <property type="entry name" value="dCache_1"/>
    <property type="match status" value="1"/>
</dbReference>
<dbReference type="Pfam" id="PF00672">
    <property type="entry name" value="HAMP"/>
    <property type="match status" value="1"/>
</dbReference>
<evidence type="ECO:0000256" key="5">
    <source>
        <dbReference type="ARBA" id="ARBA00022989"/>
    </source>
</evidence>
<feature type="domain" description="Methyl-accepting transducer" evidence="10">
    <location>
        <begin position="375"/>
        <end position="604"/>
    </location>
</feature>
<dbReference type="CDD" id="cd06225">
    <property type="entry name" value="HAMP"/>
    <property type="match status" value="1"/>
</dbReference>
<dbReference type="GO" id="GO:0006935">
    <property type="term" value="P:chemotaxis"/>
    <property type="evidence" value="ECO:0007669"/>
    <property type="project" value="TreeGrafter"/>
</dbReference>
<dbReference type="CDD" id="cd12913">
    <property type="entry name" value="PDC1_MCP_like"/>
    <property type="match status" value="1"/>
</dbReference>
<dbReference type="InterPro" id="IPR051310">
    <property type="entry name" value="MCP_chemotaxis"/>
</dbReference>
<dbReference type="CDD" id="cd18774">
    <property type="entry name" value="PDC2_HK_sensor"/>
    <property type="match status" value="1"/>
</dbReference>
<keyword evidence="5 9" id="KW-1133">Transmembrane helix</keyword>
<evidence type="ECO:0000256" key="9">
    <source>
        <dbReference type="SAM" id="Phobius"/>
    </source>
</evidence>
<evidence type="ECO:0000256" key="1">
    <source>
        <dbReference type="ARBA" id="ARBA00004651"/>
    </source>
</evidence>
<evidence type="ECO:0000256" key="7">
    <source>
        <dbReference type="ARBA" id="ARBA00029447"/>
    </source>
</evidence>
<dbReference type="KEGG" id="hse:Hsero_0976"/>
<dbReference type="PROSITE" id="PS50111">
    <property type="entry name" value="CHEMOTAXIS_TRANSDUC_2"/>
    <property type="match status" value="1"/>
</dbReference>
<evidence type="ECO:0000259" key="10">
    <source>
        <dbReference type="PROSITE" id="PS50111"/>
    </source>
</evidence>
<dbReference type="InterPro" id="IPR029151">
    <property type="entry name" value="Sensor-like_sf"/>
</dbReference>
<dbReference type="SMART" id="SM00283">
    <property type="entry name" value="MA"/>
    <property type="match status" value="1"/>
</dbReference>